<dbReference type="InterPro" id="IPR009057">
    <property type="entry name" value="Homeodomain-like_sf"/>
</dbReference>
<dbReference type="Proteomes" id="UP000076837">
    <property type="component" value="Unassembled WGS sequence"/>
</dbReference>
<gene>
    <name evidence="6" type="ORF">ST47_g5953</name>
</gene>
<feature type="DNA-binding region" description="Homeobox" evidence="4">
    <location>
        <begin position="373"/>
        <end position="435"/>
    </location>
</feature>
<dbReference type="OrthoDB" id="10056939at2759"/>
<feature type="region of interest" description="Disordered" evidence="5">
    <location>
        <begin position="132"/>
        <end position="194"/>
    </location>
</feature>
<keyword evidence="1 4" id="KW-0238">DNA-binding</keyword>
<comment type="subcellular location">
    <subcellularLocation>
        <location evidence="4">Nucleus</location>
    </subcellularLocation>
</comment>
<evidence type="ECO:0000256" key="5">
    <source>
        <dbReference type="SAM" id="MobiDB-lite"/>
    </source>
</evidence>
<dbReference type="CDD" id="cd00086">
    <property type="entry name" value="homeodomain"/>
    <property type="match status" value="1"/>
</dbReference>
<evidence type="ECO:0000256" key="2">
    <source>
        <dbReference type="ARBA" id="ARBA00023155"/>
    </source>
</evidence>
<dbReference type="Pfam" id="PF05920">
    <property type="entry name" value="Homeobox_KN"/>
    <property type="match status" value="1"/>
</dbReference>
<dbReference type="GO" id="GO:0006355">
    <property type="term" value="P:regulation of DNA-templated transcription"/>
    <property type="evidence" value="ECO:0007669"/>
    <property type="project" value="InterPro"/>
</dbReference>
<dbReference type="AlphaFoldDB" id="A0A163D3F4"/>
<evidence type="ECO:0000256" key="4">
    <source>
        <dbReference type="PROSITE-ProRule" id="PRU00108"/>
    </source>
</evidence>
<proteinExistence type="predicted"/>
<dbReference type="InterPro" id="IPR001356">
    <property type="entry name" value="HD"/>
</dbReference>
<feature type="compositionally biased region" description="Polar residues" evidence="5">
    <location>
        <begin position="273"/>
        <end position="286"/>
    </location>
</feature>
<dbReference type="PROSITE" id="PS50071">
    <property type="entry name" value="HOMEOBOX_2"/>
    <property type="match status" value="1"/>
</dbReference>
<dbReference type="InterPro" id="IPR050224">
    <property type="entry name" value="TALE_homeobox"/>
</dbReference>
<dbReference type="STRING" id="5454.A0A163D3F4"/>
<dbReference type="SUPFAM" id="SSF46689">
    <property type="entry name" value="Homeodomain-like"/>
    <property type="match status" value="1"/>
</dbReference>
<dbReference type="GO" id="GO:0005634">
    <property type="term" value="C:nucleus"/>
    <property type="evidence" value="ECO:0007669"/>
    <property type="project" value="UniProtKB-SubCell"/>
</dbReference>
<keyword evidence="7" id="KW-1185">Reference proteome</keyword>
<dbReference type="SMART" id="SM00389">
    <property type="entry name" value="HOX"/>
    <property type="match status" value="1"/>
</dbReference>
<dbReference type="EMBL" id="JYNV01000205">
    <property type="protein sequence ID" value="KZM22880.1"/>
    <property type="molecule type" value="Genomic_DNA"/>
</dbReference>
<organism evidence="6 7">
    <name type="scientific">Didymella rabiei</name>
    <name type="common">Chickpea ascochyta blight fungus</name>
    <name type="synonym">Mycosphaerella rabiei</name>
    <dbReference type="NCBI Taxonomy" id="5454"/>
    <lineage>
        <taxon>Eukaryota</taxon>
        <taxon>Fungi</taxon>
        <taxon>Dikarya</taxon>
        <taxon>Ascomycota</taxon>
        <taxon>Pezizomycotina</taxon>
        <taxon>Dothideomycetes</taxon>
        <taxon>Pleosporomycetidae</taxon>
        <taxon>Pleosporales</taxon>
        <taxon>Pleosporineae</taxon>
        <taxon>Didymellaceae</taxon>
        <taxon>Ascochyta</taxon>
    </lineage>
</organism>
<comment type="caution">
    <text evidence="6">The sequence shown here is derived from an EMBL/GenBank/DDBJ whole genome shotgun (WGS) entry which is preliminary data.</text>
</comment>
<accession>A0A163D3F4</accession>
<dbReference type="InterPro" id="IPR008422">
    <property type="entry name" value="KN_HD"/>
</dbReference>
<keyword evidence="3 4" id="KW-0539">Nucleus</keyword>
<sequence length="447" mass="51171">MASLSSERPVGHMAAVCQYSSLSSRSPDSLYTILPPVTKSTGYRYACRIKKRQRAAAQPNRPLREISLPEHPASPFPSPACSRRGLEGDLFRYSLECDIDPLKRDYALSATHPERSLSKREEYTAWCNTKTRSQNHLQRSSPPLQPGEQNLPGKLPSFNEFVQTTIERTPPHTPSRRNDSTENSPRVRPQFDDVAWSDSKRRRVDTLGDIYARPSNAAEYPPADLRRMSSAIDPALYHADSTRTRQQSAGPSLHRPSLPYPPPAPASTHARHQSQPVAQSHPSYQQPPMHAHRMVVQGSYAQPPPQPGMMYERRQSYYQDPHMQQHAYPYDDRRESVYYANQQFAAPPPAGYEQGYYDVRFQQHVGVDHNAFNRKRRGNLPKEATNLLKEWFNANRQSPYPSEDQKLDLCRATNLSLNQVSNWFINARRRAPQKEQREREANNSTEQ</sequence>
<protein>
    <submittedName>
        <fullName evidence="6">DNA binding</fullName>
    </submittedName>
</protein>
<dbReference type="PANTHER" id="PTHR11850">
    <property type="entry name" value="HOMEOBOX PROTEIN TRANSCRIPTION FACTORS"/>
    <property type="match status" value="1"/>
</dbReference>
<dbReference type="GO" id="GO:0003677">
    <property type="term" value="F:DNA binding"/>
    <property type="evidence" value="ECO:0007669"/>
    <property type="project" value="UniProtKB-UniRule"/>
</dbReference>
<dbReference type="Gene3D" id="1.10.10.60">
    <property type="entry name" value="Homeodomain-like"/>
    <property type="match status" value="1"/>
</dbReference>
<evidence type="ECO:0000313" key="6">
    <source>
        <dbReference type="EMBL" id="KZM22880.1"/>
    </source>
</evidence>
<evidence type="ECO:0000313" key="7">
    <source>
        <dbReference type="Proteomes" id="UP000076837"/>
    </source>
</evidence>
<name>A0A163D3F4_DIDRA</name>
<reference evidence="6 7" key="1">
    <citation type="journal article" date="2016" name="Sci. Rep.">
        <title>Draft genome sequencing and secretome analysis of fungal phytopathogen Ascochyta rabiei provides insight into the necrotrophic effector repertoire.</title>
        <authorList>
            <person name="Verma S."/>
            <person name="Gazara R.K."/>
            <person name="Nizam S."/>
            <person name="Parween S."/>
            <person name="Chattopadhyay D."/>
            <person name="Verma P.K."/>
        </authorList>
    </citation>
    <scope>NUCLEOTIDE SEQUENCE [LARGE SCALE GENOMIC DNA]</scope>
    <source>
        <strain evidence="6 7">ArDII</strain>
    </source>
</reference>
<feature type="region of interest" description="Disordered" evidence="5">
    <location>
        <begin position="240"/>
        <end position="289"/>
    </location>
</feature>
<feature type="compositionally biased region" description="Polar residues" evidence="5">
    <location>
        <begin position="132"/>
        <end position="142"/>
    </location>
</feature>
<keyword evidence="2 4" id="KW-0371">Homeobox</keyword>
<evidence type="ECO:0000256" key="3">
    <source>
        <dbReference type="ARBA" id="ARBA00023242"/>
    </source>
</evidence>
<evidence type="ECO:0000256" key="1">
    <source>
        <dbReference type="ARBA" id="ARBA00023125"/>
    </source>
</evidence>